<comment type="caution">
    <text evidence="2">The sequence shown here is derived from an EMBL/GenBank/DDBJ whole genome shotgun (WGS) entry which is preliminary data.</text>
</comment>
<feature type="domain" description="DUF4399" evidence="1">
    <location>
        <begin position="93"/>
        <end position="184"/>
    </location>
</feature>
<dbReference type="Proteomes" id="UP000050554">
    <property type="component" value="Unassembled WGS sequence"/>
</dbReference>
<reference evidence="2 3" key="1">
    <citation type="submission" date="2015-09" db="EMBL/GenBank/DDBJ databases">
        <title>Genome announcement of multiple Pseudomonas syringae strains.</title>
        <authorList>
            <person name="Thakur S."/>
            <person name="Wang P.W."/>
            <person name="Gong Y."/>
            <person name="Weir B.S."/>
            <person name="Guttman D.S."/>
        </authorList>
    </citation>
    <scope>NUCLEOTIDE SEQUENCE [LARGE SCALE GENOMIC DNA]</scope>
    <source>
        <strain evidence="2 3">ICMP3882</strain>
    </source>
</reference>
<proteinExistence type="predicted"/>
<protein>
    <submittedName>
        <fullName evidence="2">ATPase of the AAA</fullName>
    </submittedName>
</protein>
<dbReference type="PATRIC" id="fig|55398.3.peg.3671"/>
<dbReference type="Pfam" id="PF14347">
    <property type="entry name" value="DUF4399"/>
    <property type="match status" value="1"/>
</dbReference>
<evidence type="ECO:0000313" key="2">
    <source>
        <dbReference type="EMBL" id="KPY45271.1"/>
    </source>
</evidence>
<accession>A0A0P9YAQ6</accession>
<sequence length="184" mass="19511">MNSAAQIHENTFIKSFSCFYAARAIVARPDITSITSGDIMKSLFSGVVVASVLLGASMLVSAADIPRTASAPGAEVYIISPKDGETVTSPFKVQFGLKGMGVAPAGVDVPETGHHHLLIDVKDQPAMDTPLPMTDNIRHFGKGQTETEVNLPPGQHTLQLLVGDKSHIPLNPSVESKKITINVK</sequence>
<dbReference type="EMBL" id="LJRF01000149">
    <property type="protein sequence ID" value="KPY45271.1"/>
    <property type="molecule type" value="Genomic_DNA"/>
</dbReference>
<dbReference type="InterPro" id="IPR025512">
    <property type="entry name" value="DUF4399"/>
</dbReference>
<evidence type="ECO:0000259" key="1">
    <source>
        <dbReference type="Pfam" id="PF14347"/>
    </source>
</evidence>
<gene>
    <name evidence="2" type="ORF">ALO47_100056</name>
</gene>
<dbReference type="AlphaFoldDB" id="A0A0P9YAQ6"/>
<organism evidence="2 3">
    <name type="scientific">Pseudomonas syringae pv. ribicola</name>
    <dbReference type="NCBI Taxonomy" id="55398"/>
    <lineage>
        <taxon>Bacteria</taxon>
        <taxon>Pseudomonadati</taxon>
        <taxon>Pseudomonadota</taxon>
        <taxon>Gammaproteobacteria</taxon>
        <taxon>Pseudomonadales</taxon>
        <taxon>Pseudomonadaceae</taxon>
        <taxon>Pseudomonas</taxon>
    </lineage>
</organism>
<evidence type="ECO:0000313" key="3">
    <source>
        <dbReference type="Proteomes" id="UP000050554"/>
    </source>
</evidence>
<name>A0A0P9YAQ6_PSESI</name>